<evidence type="ECO:0000256" key="1">
    <source>
        <dbReference type="ARBA" id="ARBA00023224"/>
    </source>
</evidence>
<evidence type="ECO:0008006" key="8">
    <source>
        <dbReference type="Google" id="ProtNLM"/>
    </source>
</evidence>
<dbReference type="PROSITE" id="PS50111">
    <property type="entry name" value="CHEMOTAXIS_TRANSDUC_2"/>
    <property type="match status" value="1"/>
</dbReference>
<reference evidence="7" key="1">
    <citation type="submission" date="2019-08" db="EMBL/GenBank/DDBJ databases">
        <authorList>
            <person name="Kucharzyk K."/>
            <person name="Murdoch R.W."/>
            <person name="Higgins S."/>
            <person name="Loffler F."/>
        </authorList>
    </citation>
    <scope>NUCLEOTIDE SEQUENCE</scope>
</reference>
<dbReference type="PANTHER" id="PTHR32089">
    <property type="entry name" value="METHYL-ACCEPTING CHEMOTAXIS PROTEIN MCPB"/>
    <property type="match status" value="1"/>
</dbReference>
<feature type="transmembrane region" description="Helical" evidence="4">
    <location>
        <begin position="12"/>
        <end position="32"/>
    </location>
</feature>
<feature type="domain" description="Methyl-accepting transducer" evidence="5">
    <location>
        <begin position="294"/>
        <end position="530"/>
    </location>
</feature>
<keyword evidence="1" id="KW-0807">Transducer</keyword>
<dbReference type="CDD" id="cd11386">
    <property type="entry name" value="MCP_signal"/>
    <property type="match status" value="1"/>
</dbReference>
<name>A0A644WPQ2_9ZZZZ</name>
<keyword evidence="4" id="KW-0472">Membrane</keyword>
<comment type="caution">
    <text evidence="7">The sequence shown here is derived from an EMBL/GenBank/DDBJ whole genome shotgun (WGS) entry which is preliminary data.</text>
</comment>
<evidence type="ECO:0000256" key="4">
    <source>
        <dbReference type="SAM" id="Phobius"/>
    </source>
</evidence>
<dbReference type="CDD" id="cd06225">
    <property type="entry name" value="HAMP"/>
    <property type="match status" value="1"/>
</dbReference>
<proteinExistence type="inferred from homology"/>
<dbReference type="AlphaFoldDB" id="A0A644WPQ2"/>
<dbReference type="SUPFAM" id="SSF58104">
    <property type="entry name" value="Methyl-accepting chemotaxis protein (MCP) signaling domain"/>
    <property type="match status" value="1"/>
</dbReference>
<evidence type="ECO:0000256" key="3">
    <source>
        <dbReference type="SAM" id="MobiDB-lite"/>
    </source>
</evidence>
<dbReference type="PANTHER" id="PTHR32089:SF112">
    <property type="entry name" value="LYSOZYME-LIKE PROTEIN-RELATED"/>
    <property type="match status" value="1"/>
</dbReference>
<dbReference type="Pfam" id="PF00672">
    <property type="entry name" value="HAMP"/>
    <property type="match status" value="1"/>
</dbReference>
<dbReference type="InterPro" id="IPR003660">
    <property type="entry name" value="HAMP_dom"/>
</dbReference>
<feature type="region of interest" description="Disordered" evidence="3">
    <location>
        <begin position="298"/>
        <end position="324"/>
    </location>
</feature>
<evidence type="ECO:0000259" key="5">
    <source>
        <dbReference type="PROSITE" id="PS50111"/>
    </source>
</evidence>
<dbReference type="GO" id="GO:0007165">
    <property type="term" value="P:signal transduction"/>
    <property type="evidence" value="ECO:0007669"/>
    <property type="project" value="UniProtKB-KW"/>
</dbReference>
<accession>A0A644WPQ2</accession>
<dbReference type="PROSITE" id="PS50885">
    <property type="entry name" value="HAMP"/>
    <property type="match status" value="1"/>
</dbReference>
<evidence type="ECO:0000256" key="2">
    <source>
        <dbReference type="ARBA" id="ARBA00029447"/>
    </source>
</evidence>
<feature type="domain" description="HAMP" evidence="6">
    <location>
        <begin position="223"/>
        <end position="275"/>
    </location>
</feature>
<feature type="transmembrane region" description="Helical" evidence="4">
    <location>
        <begin position="203"/>
        <end position="225"/>
    </location>
</feature>
<dbReference type="Pfam" id="PF00015">
    <property type="entry name" value="MCPsignal"/>
    <property type="match status" value="1"/>
</dbReference>
<evidence type="ECO:0000313" key="7">
    <source>
        <dbReference type="EMBL" id="MPM04254.1"/>
    </source>
</evidence>
<sequence length="592" mass="63279">MNKLTLRTRLWILALVPVLGIIGTSVFSIYSANSVYSDLLARIHQEAFVAQSLVINGDRDLYQALVAKQTLLTRGPGPEFDKTAGDFRENAAQVRERLEEAEKLLAGNRKGWESFRQKDGRESVFQKFAALKAEFPNWEAASEKQIEDVRTGKTAPGSTAEIEDALFQKVRGNINDIGEILDIGAENSALENRSRMDRANMTVFAVVLAVALAALVLAFTTIRAIRRAVDRILSASEAGREGNLTVRTTLDGTDELAAVGGALDGMLDSLRNVVKDIQQKAAALSSLSETTAASCEEVTSTTNEVAESNTRLAEEVTRGRTGAGEASKMVQEMNTIILSAKELASSADQNSRQMASAAARGKETVAQSIGHMENIRNAVGETEKLITELNNYSARIGVVGTTITSLADQTNLLALNAAIEAARAGEAGRGFAVVAEEVRKLAEQSQQGAREVAELVGKILEGTESAVKSMETSRKGVEEGVSIAHVAGEALEKIMEATKSSVEDIRRIIAATEKEAEQSGHVIALIDDTTSVMENADEQVQNVAASMEETAAAMESVATGATEVSATAEDLRKITERFVVDGGTPPRGLALR</sequence>
<dbReference type="Gene3D" id="1.10.287.950">
    <property type="entry name" value="Methyl-accepting chemotaxis protein"/>
    <property type="match status" value="1"/>
</dbReference>
<organism evidence="7">
    <name type="scientific">bioreactor metagenome</name>
    <dbReference type="NCBI Taxonomy" id="1076179"/>
    <lineage>
        <taxon>unclassified sequences</taxon>
        <taxon>metagenomes</taxon>
        <taxon>ecological metagenomes</taxon>
    </lineage>
</organism>
<comment type="similarity">
    <text evidence="2">Belongs to the methyl-accepting chemotaxis (MCP) protein family.</text>
</comment>
<keyword evidence="4" id="KW-1133">Transmembrane helix</keyword>
<dbReference type="GO" id="GO:0016020">
    <property type="term" value="C:membrane"/>
    <property type="evidence" value="ECO:0007669"/>
    <property type="project" value="InterPro"/>
</dbReference>
<protein>
    <recommendedName>
        <fullName evidence="8">Methyl-accepting chemotaxis protein</fullName>
    </recommendedName>
</protein>
<feature type="compositionally biased region" description="Polar residues" evidence="3">
    <location>
        <begin position="298"/>
        <end position="311"/>
    </location>
</feature>
<dbReference type="SMART" id="SM00304">
    <property type="entry name" value="HAMP"/>
    <property type="match status" value="1"/>
</dbReference>
<gene>
    <name evidence="7" type="ORF">SDC9_50529</name>
</gene>
<dbReference type="EMBL" id="VSSQ01001022">
    <property type="protein sequence ID" value="MPM04254.1"/>
    <property type="molecule type" value="Genomic_DNA"/>
</dbReference>
<keyword evidence="4" id="KW-0812">Transmembrane</keyword>
<dbReference type="SMART" id="SM00283">
    <property type="entry name" value="MA"/>
    <property type="match status" value="1"/>
</dbReference>
<dbReference type="InterPro" id="IPR004089">
    <property type="entry name" value="MCPsignal_dom"/>
</dbReference>
<evidence type="ECO:0000259" key="6">
    <source>
        <dbReference type="PROSITE" id="PS50885"/>
    </source>
</evidence>